<dbReference type="GO" id="GO:0016757">
    <property type="term" value="F:glycosyltransferase activity"/>
    <property type="evidence" value="ECO:0007669"/>
    <property type="project" value="UniProtKB-KW"/>
</dbReference>
<sequence length="377" mass="41973">MTLRVLATSNVFEPGFRGGGPVRSLALLLDTIPPDIDLTLVTQDRDVNATEPYPGLSGEWVRRGRADVFYLPVHDRRAWLSLWRRLRTTAFDVLYVNSLWSPVFTVVPVLACRMRLVRADHVVVAPRGEFSMGALAQKSWKKRPFAIVWGRLLKNMGATWHASTAREASEIRAVYPWARIRVALDQVALPAEPLPPLVDREQPRFVFMSRIVPKKNLLTAIEALGRLPGQVQLDVFGPMEDAAYWQRCLRVIKETGTTDRVHYRGELPPSAVRQTFQRYDAFIFPTWGENFGHVIAESLSASCPVICSDQTPWSAVLSAGGGAAIQNLSAGKLSAEIGRVMARSPAERLAARHAAGAAYRAWHASHSNENFLSTLTR</sequence>
<evidence type="ECO:0000259" key="2">
    <source>
        <dbReference type="Pfam" id="PF00534"/>
    </source>
</evidence>
<accession>A0ABT6WNH8</accession>
<comment type="caution">
    <text evidence="3">The sequence shown here is derived from an EMBL/GenBank/DDBJ whole genome shotgun (WGS) entry which is preliminary data.</text>
</comment>
<dbReference type="Proteomes" id="UP001241758">
    <property type="component" value="Unassembled WGS sequence"/>
</dbReference>
<dbReference type="PANTHER" id="PTHR12526">
    <property type="entry name" value="GLYCOSYLTRANSFERASE"/>
    <property type="match status" value="1"/>
</dbReference>
<reference evidence="3 4" key="1">
    <citation type="submission" date="2023-05" db="EMBL/GenBank/DDBJ databases">
        <title>Actinoplanes sp. NEAU-A12 genome sequencing.</title>
        <authorList>
            <person name="Wang Z.-S."/>
        </authorList>
    </citation>
    <scope>NUCLEOTIDE SEQUENCE [LARGE SCALE GENOMIC DNA]</scope>
    <source>
        <strain evidence="3 4">NEAU-A12</strain>
    </source>
</reference>
<dbReference type="Gene3D" id="3.40.50.2000">
    <property type="entry name" value="Glycogen Phosphorylase B"/>
    <property type="match status" value="2"/>
</dbReference>
<keyword evidence="4" id="KW-1185">Reference proteome</keyword>
<name>A0ABT6WNH8_9ACTN</name>
<keyword evidence="1 3" id="KW-0808">Transferase</keyword>
<evidence type="ECO:0000313" key="3">
    <source>
        <dbReference type="EMBL" id="MDI6101295.1"/>
    </source>
</evidence>
<dbReference type="InterPro" id="IPR001296">
    <property type="entry name" value="Glyco_trans_1"/>
</dbReference>
<dbReference type="RefSeq" id="WP_282762166.1">
    <property type="nucleotide sequence ID" value="NZ_JASCTH010000014.1"/>
</dbReference>
<keyword evidence="3" id="KW-0328">Glycosyltransferase</keyword>
<organism evidence="3 4">
    <name type="scientific">Actinoplanes sandaracinus</name>
    <dbReference type="NCBI Taxonomy" id="3045177"/>
    <lineage>
        <taxon>Bacteria</taxon>
        <taxon>Bacillati</taxon>
        <taxon>Actinomycetota</taxon>
        <taxon>Actinomycetes</taxon>
        <taxon>Micromonosporales</taxon>
        <taxon>Micromonosporaceae</taxon>
        <taxon>Actinoplanes</taxon>
    </lineage>
</organism>
<feature type="domain" description="Glycosyl transferase family 1" evidence="2">
    <location>
        <begin position="199"/>
        <end position="344"/>
    </location>
</feature>
<proteinExistence type="predicted"/>
<dbReference type="SUPFAM" id="SSF53756">
    <property type="entry name" value="UDP-Glycosyltransferase/glycogen phosphorylase"/>
    <property type="match status" value="1"/>
</dbReference>
<protein>
    <submittedName>
        <fullName evidence="3">Glycosyltransferase</fullName>
        <ecNumber evidence="3">2.4.-.-</ecNumber>
    </submittedName>
</protein>
<dbReference type="Pfam" id="PF00534">
    <property type="entry name" value="Glycos_transf_1"/>
    <property type="match status" value="1"/>
</dbReference>
<dbReference type="EMBL" id="JASCTH010000014">
    <property type="protein sequence ID" value="MDI6101295.1"/>
    <property type="molecule type" value="Genomic_DNA"/>
</dbReference>
<evidence type="ECO:0000313" key="4">
    <source>
        <dbReference type="Proteomes" id="UP001241758"/>
    </source>
</evidence>
<gene>
    <name evidence="3" type="ORF">QLQ12_22015</name>
</gene>
<dbReference type="EC" id="2.4.-.-" evidence="3"/>
<evidence type="ECO:0000256" key="1">
    <source>
        <dbReference type="ARBA" id="ARBA00022679"/>
    </source>
</evidence>